<evidence type="ECO:0000256" key="1">
    <source>
        <dbReference type="SAM" id="MobiDB-lite"/>
    </source>
</evidence>
<protein>
    <submittedName>
        <fullName evidence="2">DUF4188 domain-containing protein</fullName>
    </submittedName>
</protein>
<keyword evidence="3" id="KW-1185">Reference proteome</keyword>
<sequence>MGKVIPGYTTAEVDGDFVVFLIGMRINKPWKLHKWIPVAAAMGPMLRELMRRKELGLMHFTSWIGPRGPILVQYWRSVEQLESFARDARLPHHPAWKRWNKVVGDSGDVGIWHETYLVRDGGFEALYGNMPTFGLATAGTPAKLTRNTRTAAARRAANAAPTDPEPQTTADAA</sequence>
<reference evidence="2 3" key="1">
    <citation type="submission" date="2024-10" db="EMBL/GenBank/DDBJ databases">
        <title>The Natural Products Discovery Center: Release of the First 8490 Sequenced Strains for Exploring Actinobacteria Biosynthetic Diversity.</title>
        <authorList>
            <person name="Kalkreuter E."/>
            <person name="Kautsar S.A."/>
            <person name="Yang D."/>
            <person name="Bader C.D."/>
            <person name="Teijaro C.N."/>
            <person name="Fluegel L."/>
            <person name="Davis C.M."/>
            <person name="Simpson J.R."/>
            <person name="Lauterbach L."/>
            <person name="Steele A.D."/>
            <person name="Gui C."/>
            <person name="Meng S."/>
            <person name="Li G."/>
            <person name="Viehrig K."/>
            <person name="Ye F."/>
            <person name="Su P."/>
            <person name="Kiefer A.F."/>
            <person name="Nichols A."/>
            <person name="Cepeda A.J."/>
            <person name="Yan W."/>
            <person name="Fan B."/>
            <person name="Jiang Y."/>
            <person name="Adhikari A."/>
            <person name="Zheng C.-J."/>
            <person name="Schuster L."/>
            <person name="Cowan T.M."/>
            <person name="Smanski M.J."/>
            <person name="Chevrette M.G."/>
            <person name="De Carvalho L.P.S."/>
            <person name="Shen B."/>
        </authorList>
    </citation>
    <scope>NUCLEOTIDE SEQUENCE [LARGE SCALE GENOMIC DNA]</scope>
    <source>
        <strain evidence="2 3">NPDC000087</strain>
    </source>
</reference>
<dbReference type="EMBL" id="JBIAZU010000006">
    <property type="protein sequence ID" value="MFF5294582.1"/>
    <property type="molecule type" value="Genomic_DNA"/>
</dbReference>
<dbReference type="InterPro" id="IPR025444">
    <property type="entry name" value="Monooxy_af470"/>
</dbReference>
<feature type="compositionally biased region" description="Low complexity" evidence="1">
    <location>
        <begin position="148"/>
        <end position="160"/>
    </location>
</feature>
<proteinExistence type="predicted"/>
<evidence type="ECO:0000313" key="3">
    <source>
        <dbReference type="Proteomes" id="UP001602245"/>
    </source>
</evidence>
<comment type="caution">
    <text evidence="2">The sequence shown here is derived from an EMBL/GenBank/DDBJ whole genome shotgun (WGS) entry which is preliminary data.</text>
</comment>
<feature type="region of interest" description="Disordered" evidence="1">
    <location>
        <begin position="148"/>
        <end position="173"/>
    </location>
</feature>
<dbReference type="RefSeq" id="WP_020517758.1">
    <property type="nucleotide sequence ID" value="NZ_JBIAZU010000006.1"/>
</dbReference>
<evidence type="ECO:0000313" key="2">
    <source>
        <dbReference type="EMBL" id="MFF5294582.1"/>
    </source>
</evidence>
<dbReference type="Proteomes" id="UP001602245">
    <property type="component" value="Unassembled WGS sequence"/>
</dbReference>
<organism evidence="2 3">
    <name type="scientific">Paractinoplanes globisporus</name>
    <dbReference type="NCBI Taxonomy" id="113565"/>
    <lineage>
        <taxon>Bacteria</taxon>
        <taxon>Bacillati</taxon>
        <taxon>Actinomycetota</taxon>
        <taxon>Actinomycetes</taxon>
        <taxon>Micromonosporales</taxon>
        <taxon>Micromonosporaceae</taxon>
        <taxon>Paractinoplanes</taxon>
    </lineage>
</organism>
<dbReference type="Pfam" id="PF13826">
    <property type="entry name" value="Monooxy_af470-like"/>
    <property type="match status" value="1"/>
</dbReference>
<accession>A0ABW6WMS1</accession>
<name>A0ABW6WMS1_9ACTN</name>
<gene>
    <name evidence="2" type="ORF">ACFY35_34515</name>
</gene>